<dbReference type="OrthoDB" id="1145at2"/>
<dbReference type="GO" id="GO:0016651">
    <property type="term" value="F:oxidoreductase activity, acting on NAD(P)H"/>
    <property type="evidence" value="ECO:0007669"/>
    <property type="project" value="TreeGrafter"/>
</dbReference>
<keyword evidence="2" id="KW-0285">Flavoprotein</keyword>
<evidence type="ECO:0000256" key="4">
    <source>
        <dbReference type="ARBA" id="ARBA00023002"/>
    </source>
</evidence>
<dbReference type="PRINTS" id="PR00411">
    <property type="entry name" value="PNDRDTASEI"/>
</dbReference>
<proteinExistence type="predicted"/>
<organism evidence="6 7">
    <name type="scientific">Cryobacterium glaciale</name>
    <dbReference type="NCBI Taxonomy" id="1259145"/>
    <lineage>
        <taxon>Bacteria</taxon>
        <taxon>Bacillati</taxon>
        <taxon>Actinomycetota</taxon>
        <taxon>Actinomycetes</taxon>
        <taxon>Micrococcales</taxon>
        <taxon>Microbacteriaceae</taxon>
        <taxon>Cryobacterium</taxon>
    </lineage>
</organism>
<dbReference type="RefSeq" id="WP_134503490.1">
    <property type="nucleotide sequence ID" value="NZ_SOEY01000023.1"/>
</dbReference>
<protein>
    <submittedName>
        <fullName evidence="6">FAD-dependent oxidoreductase</fullName>
    </submittedName>
</protein>
<evidence type="ECO:0000313" key="7">
    <source>
        <dbReference type="Proteomes" id="UP000298173"/>
    </source>
</evidence>
<reference evidence="6 7" key="1">
    <citation type="submission" date="2019-03" db="EMBL/GenBank/DDBJ databases">
        <title>Genomics of glacier-inhabiting Cryobacterium strains.</title>
        <authorList>
            <person name="Liu Q."/>
            <person name="Xin Y.-H."/>
        </authorList>
    </citation>
    <scope>NUCLEOTIDE SEQUENCE [LARGE SCALE GENOMIC DNA]</scope>
    <source>
        <strain evidence="6 7">HLT2-23</strain>
    </source>
</reference>
<dbReference type="SUPFAM" id="SSF55424">
    <property type="entry name" value="FAD/NAD-linked reductases, dimerisation (C-terminal) domain"/>
    <property type="match status" value="1"/>
</dbReference>
<dbReference type="Gene3D" id="3.30.390.30">
    <property type="match status" value="1"/>
</dbReference>
<dbReference type="EMBL" id="SOEY01000023">
    <property type="protein sequence ID" value="TFB71839.1"/>
    <property type="molecule type" value="Genomic_DNA"/>
</dbReference>
<gene>
    <name evidence="6" type="ORF">E3O06_11285</name>
</gene>
<dbReference type="AlphaFoldDB" id="A0A4R8UTV5"/>
<dbReference type="PANTHER" id="PTHR43557:SF2">
    <property type="entry name" value="RIESKE DOMAIN-CONTAINING PROTEIN-RELATED"/>
    <property type="match status" value="1"/>
</dbReference>
<name>A0A4R8UTV5_9MICO</name>
<dbReference type="Pfam" id="PF07992">
    <property type="entry name" value="Pyr_redox_2"/>
    <property type="match status" value="1"/>
</dbReference>
<dbReference type="InterPro" id="IPR016156">
    <property type="entry name" value="FAD/NAD-linked_Rdtase_dimer_sf"/>
</dbReference>
<evidence type="ECO:0000256" key="2">
    <source>
        <dbReference type="ARBA" id="ARBA00022630"/>
    </source>
</evidence>
<dbReference type="Proteomes" id="UP000298173">
    <property type="component" value="Unassembled WGS sequence"/>
</dbReference>
<dbReference type="Gene3D" id="3.50.50.60">
    <property type="entry name" value="FAD/NAD(P)-binding domain"/>
    <property type="match status" value="2"/>
</dbReference>
<dbReference type="InterPro" id="IPR036188">
    <property type="entry name" value="FAD/NAD-bd_sf"/>
</dbReference>
<evidence type="ECO:0000256" key="1">
    <source>
        <dbReference type="ARBA" id="ARBA00001974"/>
    </source>
</evidence>
<dbReference type="SUPFAM" id="SSF51905">
    <property type="entry name" value="FAD/NAD(P)-binding domain"/>
    <property type="match status" value="2"/>
</dbReference>
<dbReference type="PANTHER" id="PTHR43557">
    <property type="entry name" value="APOPTOSIS-INDUCING FACTOR 1"/>
    <property type="match status" value="1"/>
</dbReference>
<evidence type="ECO:0000259" key="5">
    <source>
        <dbReference type="Pfam" id="PF07992"/>
    </source>
</evidence>
<dbReference type="PRINTS" id="PR00368">
    <property type="entry name" value="FADPNR"/>
</dbReference>
<comment type="cofactor">
    <cofactor evidence="1">
        <name>FAD</name>
        <dbReference type="ChEBI" id="CHEBI:57692"/>
    </cofactor>
</comment>
<evidence type="ECO:0000313" key="6">
    <source>
        <dbReference type="EMBL" id="TFB71839.1"/>
    </source>
</evidence>
<accession>A0A4R8UTV5</accession>
<evidence type="ECO:0000256" key="3">
    <source>
        <dbReference type="ARBA" id="ARBA00022827"/>
    </source>
</evidence>
<dbReference type="InterPro" id="IPR050446">
    <property type="entry name" value="FAD-oxidoreductase/Apoptosis"/>
</dbReference>
<dbReference type="InterPro" id="IPR023753">
    <property type="entry name" value="FAD/NAD-binding_dom"/>
</dbReference>
<dbReference type="GO" id="GO:0005737">
    <property type="term" value="C:cytoplasm"/>
    <property type="evidence" value="ECO:0007669"/>
    <property type="project" value="TreeGrafter"/>
</dbReference>
<keyword evidence="7" id="KW-1185">Reference proteome</keyword>
<keyword evidence="4" id="KW-0560">Oxidoreductase</keyword>
<sequence length="399" mass="41666">MIVVVGGSLGGLRAAEQLRARGYSGPLRVVGDETHLPYNRPPLSKAILAADFSATDAHEQLAFRQRSSVADVDWSLGVRVVASDLANQTVQLDTGEVLAYDGLVVATGLRARRLYISSPTGSRFVVRTLDDALALRARLVPGTRVVVVGAGFIGCEVAATATTLGCDVTVIEGATGPMERSLGRELSQSMRSFLLSRGVRFSSGRRVVGLLTAAANQCGGVTLDDGTELGADLIVEAIGSVPNTDWLAGNDLDLSDGVLCDERMRVAGAAHVVAVGDVARFTDSVLGGLPRRVEHWATAGDTAKVAAATLLADLAGVPAPAATAILPSFWTDLFELRLCGVGTTRAATSVQILEGDLHEPQHGLAVGYLRDDALVAVVTVGLASNRQLHYRTLVIAALV</sequence>
<comment type="caution">
    <text evidence="6">The sequence shown here is derived from an EMBL/GenBank/DDBJ whole genome shotgun (WGS) entry which is preliminary data.</text>
</comment>
<keyword evidence="3" id="KW-0274">FAD</keyword>
<feature type="domain" description="FAD/NAD(P)-binding" evidence="5">
    <location>
        <begin position="2"/>
        <end position="302"/>
    </location>
</feature>